<proteinExistence type="predicted"/>
<gene>
    <name evidence="2" type="ORF">VF724_00915</name>
</gene>
<evidence type="ECO:0000313" key="3">
    <source>
        <dbReference type="Proteomes" id="UP001310386"/>
    </source>
</evidence>
<dbReference type="RefSeq" id="WP_371752324.1">
    <property type="nucleotide sequence ID" value="NZ_JAYJLD010000001.1"/>
</dbReference>
<evidence type="ECO:0000256" key="1">
    <source>
        <dbReference type="SAM" id="Phobius"/>
    </source>
</evidence>
<feature type="transmembrane region" description="Helical" evidence="1">
    <location>
        <begin position="21"/>
        <end position="42"/>
    </location>
</feature>
<evidence type="ECO:0000313" key="2">
    <source>
        <dbReference type="EMBL" id="MEB3100218.1"/>
    </source>
</evidence>
<sequence>MAKKKNVLLERKKQNEVNKKAIIWIASIFAAIVIAMTVLLIFNR</sequence>
<keyword evidence="1" id="KW-0472">Membrane</keyword>
<dbReference type="Proteomes" id="UP001310386">
    <property type="component" value="Unassembled WGS sequence"/>
</dbReference>
<name>A0ABU5ZDC0_9BACL</name>
<accession>A0ABU5ZDC0</accession>
<keyword evidence="1" id="KW-1133">Transmembrane helix</keyword>
<dbReference type="EMBL" id="JAYJLD010000001">
    <property type="protein sequence ID" value="MEB3100218.1"/>
    <property type="molecule type" value="Genomic_DNA"/>
</dbReference>
<organism evidence="2 3">
    <name type="scientific">Ferviditalea candida</name>
    <dbReference type="NCBI Taxonomy" id="3108399"/>
    <lineage>
        <taxon>Bacteria</taxon>
        <taxon>Bacillati</taxon>
        <taxon>Bacillota</taxon>
        <taxon>Bacilli</taxon>
        <taxon>Bacillales</taxon>
        <taxon>Paenibacillaceae</taxon>
        <taxon>Ferviditalea</taxon>
    </lineage>
</organism>
<protein>
    <submittedName>
        <fullName evidence="2">Uncharacterized protein</fullName>
    </submittedName>
</protein>
<keyword evidence="1" id="KW-0812">Transmembrane</keyword>
<keyword evidence="3" id="KW-1185">Reference proteome</keyword>
<comment type="caution">
    <text evidence="2">The sequence shown here is derived from an EMBL/GenBank/DDBJ whole genome shotgun (WGS) entry which is preliminary data.</text>
</comment>
<reference evidence="2" key="1">
    <citation type="submission" date="2023-12" db="EMBL/GenBank/DDBJ databases">
        <title>Fervidustalea candida gen. nov., sp. nov., a novel member of the family Paenibacillaceae isolated from a geothermal area.</title>
        <authorList>
            <person name="Li W.-J."/>
            <person name="Jiao J.-Y."/>
            <person name="Chen Y."/>
        </authorList>
    </citation>
    <scope>NUCLEOTIDE SEQUENCE</scope>
    <source>
        <strain evidence="2">SYSU GA230002</strain>
    </source>
</reference>